<keyword evidence="1 2" id="KW-0694">RNA-binding</keyword>
<feature type="compositionally biased region" description="Low complexity" evidence="3">
    <location>
        <begin position="324"/>
        <end position="333"/>
    </location>
</feature>
<dbReference type="Pfam" id="PF00076">
    <property type="entry name" value="RRM_1"/>
    <property type="match status" value="1"/>
</dbReference>
<dbReference type="InterPro" id="IPR050825">
    <property type="entry name" value="RBM42_RBP45_47-like"/>
</dbReference>
<feature type="region of interest" description="Disordered" evidence="3">
    <location>
        <begin position="1"/>
        <end position="39"/>
    </location>
</feature>
<feature type="region of interest" description="Disordered" evidence="3">
    <location>
        <begin position="158"/>
        <end position="217"/>
    </location>
</feature>
<sequence length="390" mass="41035">MSHPTQGPSTSQSNSARSTPQPPANLPARPPPSAVSQPARNVAAFSGFKPRAVAAPAAAAPAPYAAPAMNYPAQYSAAPASQSYYPPSYSAAPASQPYYAGASYPGAAAYPAQAQYTDTPPQIKNPFAPPPAAGQGSLYGNGGYDPELEAQIQQWQSAYTNKDDPSKTANKGAPTGNANTIPLGANRAQPTTSTVSAGPVAPVDTSGKQQTVLREGGGQKWEDPTLLEWGTHPRLFVGNLAGEVTDESLLKAFAKYPSVQKARVIRDKRTTKSKGFGFVSLADTDEFFQAAKEMQGKYIGSHPVLIKRAETEIKTVVKKDNNRYNKNNKNKNNNNKDKVKEDKGPLGANTGAGIQKKQANKATGGGQFKVSNKSHCPSKAVANAPLQLLG</sequence>
<dbReference type="Gene3D" id="3.30.70.330">
    <property type="match status" value="1"/>
</dbReference>
<dbReference type="PANTHER" id="PTHR47640:SF11">
    <property type="entry name" value="RNA-BINDING PROTEIN 42"/>
    <property type="match status" value="1"/>
</dbReference>
<feature type="compositionally biased region" description="Basic and acidic residues" evidence="3">
    <location>
        <begin position="334"/>
        <end position="344"/>
    </location>
</feature>
<evidence type="ECO:0000313" key="5">
    <source>
        <dbReference type="EMBL" id="TIA74311.1"/>
    </source>
</evidence>
<proteinExistence type="predicted"/>
<dbReference type="InterPro" id="IPR012677">
    <property type="entry name" value="Nucleotide-bd_a/b_plait_sf"/>
</dbReference>
<evidence type="ECO:0000259" key="4">
    <source>
        <dbReference type="PROSITE" id="PS50102"/>
    </source>
</evidence>
<dbReference type="PROSITE" id="PS50102">
    <property type="entry name" value="RRM"/>
    <property type="match status" value="1"/>
</dbReference>
<feature type="domain" description="RRM" evidence="4">
    <location>
        <begin position="233"/>
        <end position="311"/>
    </location>
</feature>
<dbReference type="SMART" id="SM00360">
    <property type="entry name" value="RRM"/>
    <property type="match status" value="1"/>
</dbReference>
<name>A0A4S8U9C8_AURPU</name>
<evidence type="ECO:0000256" key="2">
    <source>
        <dbReference type="PROSITE-ProRule" id="PRU00176"/>
    </source>
</evidence>
<dbReference type="InterPro" id="IPR035979">
    <property type="entry name" value="RBD_domain_sf"/>
</dbReference>
<comment type="caution">
    <text evidence="5">The sequence shown here is derived from an EMBL/GenBank/DDBJ whole genome shotgun (WGS) entry which is preliminary data.</text>
</comment>
<reference evidence="5 6" key="1">
    <citation type="submission" date="2018-10" db="EMBL/GenBank/DDBJ databases">
        <title>Fifty Aureobasidium pullulans genomes reveal a recombining polyextremotolerant generalist.</title>
        <authorList>
            <person name="Gostincar C."/>
            <person name="Turk M."/>
            <person name="Zajc J."/>
            <person name="Gunde-Cimerman N."/>
        </authorList>
    </citation>
    <scope>NUCLEOTIDE SEQUENCE [LARGE SCALE GENOMIC DNA]</scope>
    <source>
        <strain evidence="5 6">EXF-3380</strain>
    </source>
</reference>
<dbReference type="SUPFAM" id="SSF54928">
    <property type="entry name" value="RNA-binding domain, RBD"/>
    <property type="match status" value="1"/>
</dbReference>
<dbReference type="EMBL" id="QZBU01000068">
    <property type="protein sequence ID" value="TIA74311.1"/>
    <property type="molecule type" value="Genomic_DNA"/>
</dbReference>
<dbReference type="InterPro" id="IPR000504">
    <property type="entry name" value="RRM_dom"/>
</dbReference>
<evidence type="ECO:0000256" key="1">
    <source>
        <dbReference type="ARBA" id="ARBA00022884"/>
    </source>
</evidence>
<protein>
    <recommendedName>
        <fullName evidence="4">RRM domain-containing protein</fullName>
    </recommendedName>
</protein>
<feature type="region of interest" description="Disordered" evidence="3">
    <location>
        <begin position="113"/>
        <end position="145"/>
    </location>
</feature>
<feature type="compositionally biased region" description="Pro residues" evidence="3">
    <location>
        <begin position="20"/>
        <end position="33"/>
    </location>
</feature>
<organism evidence="5 6">
    <name type="scientific">Aureobasidium pullulans</name>
    <name type="common">Black yeast</name>
    <name type="synonym">Pullularia pullulans</name>
    <dbReference type="NCBI Taxonomy" id="5580"/>
    <lineage>
        <taxon>Eukaryota</taxon>
        <taxon>Fungi</taxon>
        <taxon>Dikarya</taxon>
        <taxon>Ascomycota</taxon>
        <taxon>Pezizomycotina</taxon>
        <taxon>Dothideomycetes</taxon>
        <taxon>Dothideomycetidae</taxon>
        <taxon>Dothideales</taxon>
        <taxon>Saccotheciaceae</taxon>
        <taxon>Aureobasidium</taxon>
    </lineage>
</organism>
<accession>A0A4S8U9C8</accession>
<dbReference type="GO" id="GO:0003729">
    <property type="term" value="F:mRNA binding"/>
    <property type="evidence" value="ECO:0007669"/>
    <property type="project" value="InterPro"/>
</dbReference>
<feature type="compositionally biased region" description="Polar residues" evidence="3">
    <location>
        <begin position="1"/>
        <end position="19"/>
    </location>
</feature>
<feature type="region of interest" description="Disordered" evidence="3">
    <location>
        <begin position="317"/>
        <end position="374"/>
    </location>
</feature>
<evidence type="ECO:0000313" key="6">
    <source>
        <dbReference type="Proteomes" id="UP000304947"/>
    </source>
</evidence>
<evidence type="ECO:0000256" key="3">
    <source>
        <dbReference type="SAM" id="MobiDB-lite"/>
    </source>
</evidence>
<dbReference type="PANTHER" id="PTHR47640">
    <property type="entry name" value="TRNA SELENOCYSTEINE 1-ASSOCIATED PROTEIN 1-RELATED-RELATED"/>
    <property type="match status" value="1"/>
</dbReference>
<dbReference type="AlphaFoldDB" id="A0A4S8U9C8"/>
<dbReference type="Proteomes" id="UP000304947">
    <property type="component" value="Unassembled WGS sequence"/>
</dbReference>
<gene>
    <name evidence="5" type="ORF">D6C83_00525</name>
</gene>